<reference evidence="1 2" key="1">
    <citation type="journal article" date="2017" name="Infect. Genet. Evol.">
        <title>Comparative genome analysis of fish pathogen Flavobacterium columnare reveals extensive sequence diversity within the species.</title>
        <authorList>
            <person name="Kayansamruaj P."/>
            <person name="Dong H.T."/>
            <person name="Hirono I."/>
            <person name="Kondo H."/>
            <person name="Senapin S."/>
            <person name="Rodkhum C."/>
        </authorList>
    </citation>
    <scope>NUCLEOTIDE SEQUENCE [LARGE SCALE GENOMIC DNA]</scope>
    <source>
        <strain evidence="1 2">1215</strain>
    </source>
</reference>
<dbReference type="AlphaFoldDB" id="A0A2D0AIK5"/>
<accession>A0A2D0AIK5</accession>
<evidence type="ECO:0000313" key="2">
    <source>
        <dbReference type="Proteomes" id="UP000197768"/>
    </source>
</evidence>
<gene>
    <name evidence="1" type="ORF">BWK59_05875</name>
</gene>
<comment type="caution">
    <text evidence="1">The sequence shown here is derived from an EMBL/GenBank/DDBJ whole genome shotgun (WGS) entry which is preliminary data.</text>
</comment>
<sequence length="171" mass="18982">MTPEEFRKRFQDLASQYGPAVSTIAKVKNIDQDQWLCSLEDEDGQEIPAVRLRPVQSSNKSVLLLPAIGSFVLAVRVEDDEDWLIIACDKLERVGIYVEKTLLEIDKEGFLLKKENESLKAILSDLVGYIKAMSFTVSTTGSATAQSGATQILNNAADFETIETRINSLLK</sequence>
<dbReference type="Proteomes" id="UP000197768">
    <property type="component" value="Unassembled WGS sequence"/>
</dbReference>
<evidence type="ECO:0000313" key="1">
    <source>
        <dbReference type="EMBL" id="OWP84351.1"/>
    </source>
</evidence>
<name>A0A2D0AIK5_9FLAO</name>
<proteinExistence type="predicted"/>
<dbReference type="RefSeq" id="WP_088391974.1">
    <property type="nucleotide sequence ID" value="NZ_MTCZ01000041.1"/>
</dbReference>
<dbReference type="EMBL" id="MTCZ01000041">
    <property type="protein sequence ID" value="OWP84351.1"/>
    <property type="molecule type" value="Genomic_DNA"/>
</dbReference>
<organism evidence="1 2">
    <name type="scientific">Flavobacterium davisii</name>
    <dbReference type="NCBI Taxonomy" id="2906077"/>
    <lineage>
        <taxon>Bacteria</taxon>
        <taxon>Pseudomonadati</taxon>
        <taxon>Bacteroidota</taxon>
        <taxon>Flavobacteriia</taxon>
        <taxon>Flavobacteriales</taxon>
        <taxon>Flavobacteriaceae</taxon>
        <taxon>Flavobacterium</taxon>
    </lineage>
</organism>
<protein>
    <submittedName>
        <fullName evidence="1">Uncharacterized protein</fullName>
    </submittedName>
</protein>